<keyword evidence="2" id="KW-1185">Reference proteome</keyword>
<name>A0AAW1IRT0_POPJA</name>
<reference evidence="1 2" key="1">
    <citation type="journal article" date="2024" name="BMC Genomics">
        <title>De novo assembly and annotation of Popillia japonica's genome with initial clues to its potential as an invasive pest.</title>
        <authorList>
            <person name="Cucini C."/>
            <person name="Boschi S."/>
            <person name="Funari R."/>
            <person name="Cardaioli E."/>
            <person name="Iannotti N."/>
            <person name="Marturano G."/>
            <person name="Paoli F."/>
            <person name="Bruttini M."/>
            <person name="Carapelli A."/>
            <person name="Frati F."/>
            <person name="Nardi F."/>
        </authorList>
    </citation>
    <scope>NUCLEOTIDE SEQUENCE [LARGE SCALE GENOMIC DNA]</scope>
    <source>
        <strain evidence="1">DMR45628</strain>
    </source>
</reference>
<dbReference type="AlphaFoldDB" id="A0AAW1IRT0"/>
<gene>
    <name evidence="1" type="ORF">QE152_g35146</name>
</gene>
<evidence type="ECO:0000313" key="1">
    <source>
        <dbReference type="EMBL" id="KAK9692464.1"/>
    </source>
</evidence>
<dbReference type="EMBL" id="JASPKY010000581">
    <property type="protein sequence ID" value="KAK9692464.1"/>
    <property type="molecule type" value="Genomic_DNA"/>
</dbReference>
<accession>A0AAW1IRT0</accession>
<sequence>MIKRYSQALKSPKPRIPLMKTHYVMMRICDDEDNDMELIEVQIGDFVIVKYPTKQAVRHYAGYVEDVVNGEYVVSFLRKVFGHTFTYPKEEDVDTIEPDNIVRSLPKPSAIGSTKRSSCQLQFQFDFSPYNMF</sequence>
<organism evidence="1 2">
    <name type="scientific">Popillia japonica</name>
    <name type="common">Japanese beetle</name>
    <dbReference type="NCBI Taxonomy" id="7064"/>
    <lineage>
        <taxon>Eukaryota</taxon>
        <taxon>Metazoa</taxon>
        <taxon>Ecdysozoa</taxon>
        <taxon>Arthropoda</taxon>
        <taxon>Hexapoda</taxon>
        <taxon>Insecta</taxon>
        <taxon>Pterygota</taxon>
        <taxon>Neoptera</taxon>
        <taxon>Endopterygota</taxon>
        <taxon>Coleoptera</taxon>
        <taxon>Polyphaga</taxon>
        <taxon>Scarabaeiformia</taxon>
        <taxon>Scarabaeidae</taxon>
        <taxon>Rutelinae</taxon>
        <taxon>Popillia</taxon>
    </lineage>
</organism>
<protein>
    <submittedName>
        <fullName evidence="1">Uncharacterized protein</fullName>
    </submittedName>
</protein>
<comment type="caution">
    <text evidence="1">The sequence shown here is derived from an EMBL/GenBank/DDBJ whole genome shotgun (WGS) entry which is preliminary data.</text>
</comment>
<evidence type="ECO:0000313" key="2">
    <source>
        <dbReference type="Proteomes" id="UP001458880"/>
    </source>
</evidence>
<dbReference type="Proteomes" id="UP001458880">
    <property type="component" value="Unassembled WGS sequence"/>
</dbReference>
<proteinExistence type="predicted"/>